<evidence type="ECO:0000256" key="2">
    <source>
        <dbReference type="ARBA" id="ARBA00004123"/>
    </source>
</evidence>
<proteinExistence type="inferred from homology"/>
<keyword evidence="7" id="KW-0539">Nucleus</keyword>
<accession>A0A8C9U0W2</accession>
<reference evidence="9 10" key="1">
    <citation type="submission" date="2019-04" db="EMBL/GenBank/DDBJ databases">
        <authorList>
            <consortium name="Wellcome Sanger Institute Data Sharing"/>
        </authorList>
    </citation>
    <scope>NUCLEOTIDE SEQUENCE [LARGE SCALE GENOMIC DNA]</scope>
</reference>
<evidence type="ECO:0008006" key="11">
    <source>
        <dbReference type="Google" id="ProtNLM"/>
    </source>
</evidence>
<dbReference type="GO" id="GO:0003677">
    <property type="term" value="F:DNA binding"/>
    <property type="evidence" value="ECO:0007669"/>
    <property type="project" value="UniProtKB-KW"/>
</dbReference>
<sequence>MSGRGKGGKSLGKRGTKRITKPAILRLARRSETRGVLEAFLENVIRDAVTYTEHTTRERRCLIGTISGLLFPAWSIHLCPAHRKHESLHGVPCHAGRCIANMCTARNEREHRALCF</sequence>
<evidence type="ECO:0000256" key="8">
    <source>
        <dbReference type="ARBA" id="ARBA00023269"/>
    </source>
</evidence>
<dbReference type="PANTHER" id="PTHR10484">
    <property type="entry name" value="HISTONE H4"/>
    <property type="match status" value="1"/>
</dbReference>
<dbReference type="GO" id="GO:0030527">
    <property type="term" value="F:structural constituent of chromatin"/>
    <property type="evidence" value="ECO:0007669"/>
    <property type="project" value="InterPro"/>
</dbReference>
<evidence type="ECO:0000256" key="1">
    <source>
        <dbReference type="ARBA" id="ARBA00002001"/>
    </source>
</evidence>
<protein>
    <recommendedName>
        <fullName evidence="11">Histone H4</fullName>
    </recommendedName>
</protein>
<dbReference type="SUPFAM" id="SSF47113">
    <property type="entry name" value="Histone-fold"/>
    <property type="match status" value="1"/>
</dbReference>
<evidence type="ECO:0000256" key="4">
    <source>
        <dbReference type="ARBA" id="ARBA00006564"/>
    </source>
</evidence>
<evidence type="ECO:0000256" key="3">
    <source>
        <dbReference type="ARBA" id="ARBA00004286"/>
    </source>
</evidence>
<keyword evidence="8" id="KW-0544">Nucleosome core</keyword>
<evidence type="ECO:0000313" key="10">
    <source>
        <dbReference type="Proteomes" id="UP000694397"/>
    </source>
</evidence>
<evidence type="ECO:0000256" key="5">
    <source>
        <dbReference type="ARBA" id="ARBA00022454"/>
    </source>
</evidence>
<reference evidence="9" key="3">
    <citation type="submission" date="2025-09" db="UniProtKB">
        <authorList>
            <consortium name="Ensembl"/>
        </authorList>
    </citation>
    <scope>IDENTIFICATION</scope>
</reference>
<dbReference type="GO" id="GO:0000786">
    <property type="term" value="C:nucleosome"/>
    <property type="evidence" value="ECO:0007669"/>
    <property type="project" value="UniProtKB-KW"/>
</dbReference>
<comment type="function">
    <text evidence="1">Core component of nucleosome. Nucleosomes wrap and compact DNA into chromatin, limiting DNA accessibility to the cellular machineries which require DNA as a template. Histones thereby play a central role in transcription regulation, DNA repair, DNA replication and chromosomal stability. DNA accessibility is regulated via a complex set of post-translational modifications of histones, also called histone code, and nucleosome remodeling.</text>
</comment>
<comment type="subcellular location">
    <subcellularLocation>
        <location evidence="3">Chromosome</location>
    </subcellularLocation>
    <subcellularLocation>
        <location evidence="2">Nucleus</location>
    </subcellularLocation>
</comment>
<evidence type="ECO:0000313" key="9">
    <source>
        <dbReference type="Ensembl" id="ENSSFOP00015060080.1"/>
    </source>
</evidence>
<dbReference type="GO" id="GO:0005634">
    <property type="term" value="C:nucleus"/>
    <property type="evidence" value="ECO:0007669"/>
    <property type="project" value="UniProtKB-SubCell"/>
</dbReference>
<keyword evidence="6" id="KW-0238">DNA-binding</keyword>
<organism evidence="9 10">
    <name type="scientific">Scleropages formosus</name>
    <name type="common">Asian bonytongue</name>
    <name type="synonym">Osteoglossum formosum</name>
    <dbReference type="NCBI Taxonomy" id="113540"/>
    <lineage>
        <taxon>Eukaryota</taxon>
        <taxon>Metazoa</taxon>
        <taxon>Chordata</taxon>
        <taxon>Craniata</taxon>
        <taxon>Vertebrata</taxon>
        <taxon>Euteleostomi</taxon>
        <taxon>Actinopterygii</taxon>
        <taxon>Neopterygii</taxon>
        <taxon>Teleostei</taxon>
        <taxon>Osteoglossocephala</taxon>
        <taxon>Osteoglossomorpha</taxon>
        <taxon>Osteoglossiformes</taxon>
        <taxon>Osteoglossidae</taxon>
        <taxon>Scleropages</taxon>
    </lineage>
</organism>
<evidence type="ECO:0000256" key="6">
    <source>
        <dbReference type="ARBA" id="ARBA00023125"/>
    </source>
</evidence>
<comment type="similarity">
    <text evidence="4">Belongs to the histone H4 family.</text>
</comment>
<dbReference type="Ensembl" id="ENSSFOT00015045256.1">
    <property type="protein sequence ID" value="ENSSFOP00015060080.1"/>
    <property type="gene ID" value="ENSSFOG00015030431.1"/>
</dbReference>
<dbReference type="AlphaFoldDB" id="A0A8C9U0W2"/>
<dbReference type="Gene3D" id="1.10.20.10">
    <property type="entry name" value="Histone, subunit A"/>
    <property type="match status" value="1"/>
</dbReference>
<dbReference type="SMART" id="SM00417">
    <property type="entry name" value="H4"/>
    <property type="match status" value="1"/>
</dbReference>
<dbReference type="Proteomes" id="UP000694397">
    <property type="component" value="Chromosome 9"/>
</dbReference>
<dbReference type="GO" id="GO:0046982">
    <property type="term" value="F:protein heterodimerization activity"/>
    <property type="evidence" value="ECO:0007669"/>
    <property type="project" value="InterPro"/>
</dbReference>
<reference evidence="9" key="2">
    <citation type="submission" date="2025-08" db="UniProtKB">
        <authorList>
            <consortium name="Ensembl"/>
        </authorList>
    </citation>
    <scope>IDENTIFICATION</scope>
</reference>
<keyword evidence="10" id="KW-1185">Reference proteome</keyword>
<dbReference type="InterPro" id="IPR001951">
    <property type="entry name" value="Histone_H4"/>
</dbReference>
<evidence type="ECO:0000256" key="7">
    <source>
        <dbReference type="ARBA" id="ARBA00023242"/>
    </source>
</evidence>
<name>A0A8C9U0W2_SCLFO</name>
<keyword evidence="5" id="KW-0158">Chromosome</keyword>
<dbReference type="InterPro" id="IPR009072">
    <property type="entry name" value="Histone-fold"/>
</dbReference>